<accession>A0AAW2FR13</accession>
<name>A0AAW2FR13_9HYME</name>
<reference evidence="1 2" key="1">
    <citation type="submission" date="2023-03" db="EMBL/GenBank/DDBJ databases">
        <title>High recombination rates correlate with genetic variation in Cardiocondyla obscurior ants.</title>
        <authorList>
            <person name="Errbii M."/>
        </authorList>
    </citation>
    <scope>NUCLEOTIDE SEQUENCE [LARGE SCALE GENOMIC DNA]</scope>
    <source>
        <strain evidence="1">Alpha-2009</strain>
        <tissue evidence="1">Whole body</tissue>
    </source>
</reference>
<gene>
    <name evidence="1" type="ORF">PUN28_010396</name>
</gene>
<sequence length="40" mass="5109">MLKERQDNYDIKMKRNLKIAKRKEKKFFNYFKLLKIINNF</sequence>
<dbReference type="EMBL" id="JADYXP020000009">
    <property type="protein sequence ID" value="KAL0117559.1"/>
    <property type="molecule type" value="Genomic_DNA"/>
</dbReference>
<proteinExistence type="predicted"/>
<evidence type="ECO:0000313" key="2">
    <source>
        <dbReference type="Proteomes" id="UP001430953"/>
    </source>
</evidence>
<dbReference type="Proteomes" id="UP001430953">
    <property type="component" value="Unassembled WGS sequence"/>
</dbReference>
<keyword evidence="2" id="KW-1185">Reference proteome</keyword>
<dbReference type="AlphaFoldDB" id="A0AAW2FR13"/>
<protein>
    <submittedName>
        <fullName evidence="1">Uncharacterized protein</fullName>
    </submittedName>
</protein>
<evidence type="ECO:0000313" key="1">
    <source>
        <dbReference type="EMBL" id="KAL0117559.1"/>
    </source>
</evidence>
<comment type="caution">
    <text evidence="1">The sequence shown here is derived from an EMBL/GenBank/DDBJ whole genome shotgun (WGS) entry which is preliminary data.</text>
</comment>
<organism evidence="1 2">
    <name type="scientific">Cardiocondyla obscurior</name>
    <dbReference type="NCBI Taxonomy" id="286306"/>
    <lineage>
        <taxon>Eukaryota</taxon>
        <taxon>Metazoa</taxon>
        <taxon>Ecdysozoa</taxon>
        <taxon>Arthropoda</taxon>
        <taxon>Hexapoda</taxon>
        <taxon>Insecta</taxon>
        <taxon>Pterygota</taxon>
        <taxon>Neoptera</taxon>
        <taxon>Endopterygota</taxon>
        <taxon>Hymenoptera</taxon>
        <taxon>Apocrita</taxon>
        <taxon>Aculeata</taxon>
        <taxon>Formicoidea</taxon>
        <taxon>Formicidae</taxon>
        <taxon>Myrmicinae</taxon>
        <taxon>Cardiocondyla</taxon>
    </lineage>
</organism>